<evidence type="ECO:0000256" key="2">
    <source>
        <dbReference type="ARBA" id="ARBA00022723"/>
    </source>
</evidence>
<proteinExistence type="predicted"/>
<dbReference type="InterPro" id="IPR039537">
    <property type="entry name" value="Retrotran_Ty1/copia-like"/>
</dbReference>
<keyword evidence="1" id="KW-0645">Protease</keyword>
<dbReference type="InterPro" id="IPR057670">
    <property type="entry name" value="SH3_retrovirus"/>
</dbReference>
<dbReference type="PANTHER" id="PTHR42648:SF31">
    <property type="entry name" value="RNA-DIRECTED DNA POLYMERASE"/>
    <property type="match status" value="1"/>
</dbReference>
<organism evidence="6">
    <name type="scientific">Sesamum radiatum</name>
    <name type="common">Black benniseed</name>
    <dbReference type="NCBI Taxonomy" id="300843"/>
    <lineage>
        <taxon>Eukaryota</taxon>
        <taxon>Viridiplantae</taxon>
        <taxon>Streptophyta</taxon>
        <taxon>Embryophyta</taxon>
        <taxon>Tracheophyta</taxon>
        <taxon>Spermatophyta</taxon>
        <taxon>Magnoliopsida</taxon>
        <taxon>eudicotyledons</taxon>
        <taxon>Gunneridae</taxon>
        <taxon>Pentapetalae</taxon>
        <taxon>asterids</taxon>
        <taxon>lamiids</taxon>
        <taxon>Lamiales</taxon>
        <taxon>Pedaliaceae</taxon>
        <taxon>Sesamum</taxon>
    </lineage>
</organism>
<evidence type="ECO:0000256" key="1">
    <source>
        <dbReference type="ARBA" id="ARBA00022670"/>
    </source>
</evidence>
<dbReference type="GO" id="GO:0008233">
    <property type="term" value="F:peptidase activity"/>
    <property type="evidence" value="ECO:0007669"/>
    <property type="project" value="UniProtKB-KW"/>
</dbReference>
<comment type="caution">
    <text evidence="6">The sequence shown here is derived from an EMBL/GenBank/DDBJ whole genome shotgun (WGS) entry which is preliminary data.</text>
</comment>
<sequence>MFCSNCRRPGHTQDTCFQLHGVPDWYKALNDKKKGSKQIVANVDEQQQSAKESSLANANVNEVMAELLKVLKHNQNNNIPNDPLTSYANFAQFDDRFAGNTSTISEIDLNCWIIDSGATNHICANVAFFQSFTKTSQPRFIHLPDGTKKVVHYTGVVKLTETLILDHVLFIPEFSVNLLSVSQLCHLKPYTLQFTQGGCILQDLESKESLVCGVLLKKLYVFQHSVPSCSSSTLSTDNQFKTTIKIFRSDNGSEFFNLECATLCADLGIIHQTTCTYTPQQNGRVERKHRHLLNVARALLFHASLPIHFWGDSILTATYLINRTPTKLLDWKSPYEVLYGHPPDYAHLRTFGALCYATNTSPHKSKFHARAIKCIMIGYAMTKRAYKLYDLEVKSTLFSRDVHFYEDNFPFANSVPTSSCPPLPLVSFQPTTDDPILPVTDDPTSTVSSPVPACPSYSQSPSSPSTNPTFAQQTFPILRRSLRRANKPAWLDDFVSHSHTSNLLCPSNVAYLSFVGSLSILQEPRTYLEAVEYKEWREAMKAELDALERNNTWRITPLPAGKRPIGCKWVFKTKLRADGSVERYKARLVAKGFTQIEGLDYSDSFSSVAKSVTVRLFFAFAVA</sequence>
<feature type="compositionally biased region" description="Low complexity" evidence="4">
    <location>
        <begin position="454"/>
        <end position="468"/>
    </location>
</feature>
<protein>
    <submittedName>
        <fullName evidence="6">Retrovirus-related Pol polyprotein from transposon RE2</fullName>
    </submittedName>
</protein>
<evidence type="ECO:0000259" key="5">
    <source>
        <dbReference type="PROSITE" id="PS50994"/>
    </source>
</evidence>
<dbReference type="Pfam" id="PF25597">
    <property type="entry name" value="SH3_retrovirus"/>
    <property type="match status" value="1"/>
</dbReference>
<dbReference type="GO" id="GO:0046872">
    <property type="term" value="F:metal ion binding"/>
    <property type="evidence" value="ECO:0007669"/>
    <property type="project" value="UniProtKB-KW"/>
</dbReference>
<evidence type="ECO:0000256" key="3">
    <source>
        <dbReference type="ARBA" id="ARBA00022801"/>
    </source>
</evidence>
<dbReference type="PROSITE" id="PS50994">
    <property type="entry name" value="INTEGRASE"/>
    <property type="match status" value="1"/>
</dbReference>
<dbReference type="Pfam" id="PF07727">
    <property type="entry name" value="RVT_2"/>
    <property type="match status" value="1"/>
</dbReference>
<dbReference type="Gene3D" id="3.30.420.10">
    <property type="entry name" value="Ribonuclease H-like superfamily/Ribonuclease H"/>
    <property type="match status" value="1"/>
</dbReference>
<accession>A0AAW2K9Y6</accession>
<dbReference type="SUPFAM" id="SSF53098">
    <property type="entry name" value="Ribonuclease H-like"/>
    <property type="match status" value="1"/>
</dbReference>
<dbReference type="Pfam" id="PF22936">
    <property type="entry name" value="Pol_BBD"/>
    <property type="match status" value="1"/>
</dbReference>
<feature type="domain" description="Integrase catalytic" evidence="5">
    <location>
        <begin position="245"/>
        <end position="342"/>
    </location>
</feature>
<dbReference type="InterPro" id="IPR054722">
    <property type="entry name" value="PolX-like_BBD"/>
</dbReference>
<dbReference type="InterPro" id="IPR001584">
    <property type="entry name" value="Integrase_cat-core"/>
</dbReference>
<dbReference type="PANTHER" id="PTHR42648">
    <property type="entry name" value="TRANSPOSASE, PUTATIVE-RELATED"/>
    <property type="match status" value="1"/>
</dbReference>
<dbReference type="InterPro" id="IPR036397">
    <property type="entry name" value="RNaseH_sf"/>
</dbReference>
<evidence type="ECO:0000313" key="6">
    <source>
        <dbReference type="EMBL" id="KAL0303022.1"/>
    </source>
</evidence>
<dbReference type="EMBL" id="JACGWJ010000029">
    <property type="protein sequence ID" value="KAL0303022.1"/>
    <property type="molecule type" value="Genomic_DNA"/>
</dbReference>
<dbReference type="AlphaFoldDB" id="A0AAW2K9Y6"/>
<name>A0AAW2K9Y6_SESRA</name>
<keyword evidence="2" id="KW-0479">Metal-binding</keyword>
<feature type="region of interest" description="Disordered" evidence="4">
    <location>
        <begin position="441"/>
        <end position="470"/>
    </location>
</feature>
<reference evidence="6" key="2">
    <citation type="journal article" date="2024" name="Plant">
        <title>Genomic evolution and insights into agronomic trait innovations of Sesamum species.</title>
        <authorList>
            <person name="Miao H."/>
            <person name="Wang L."/>
            <person name="Qu L."/>
            <person name="Liu H."/>
            <person name="Sun Y."/>
            <person name="Le M."/>
            <person name="Wang Q."/>
            <person name="Wei S."/>
            <person name="Zheng Y."/>
            <person name="Lin W."/>
            <person name="Duan Y."/>
            <person name="Cao H."/>
            <person name="Xiong S."/>
            <person name="Wang X."/>
            <person name="Wei L."/>
            <person name="Li C."/>
            <person name="Ma Q."/>
            <person name="Ju M."/>
            <person name="Zhao R."/>
            <person name="Li G."/>
            <person name="Mu C."/>
            <person name="Tian Q."/>
            <person name="Mei H."/>
            <person name="Zhang T."/>
            <person name="Gao T."/>
            <person name="Zhang H."/>
        </authorList>
    </citation>
    <scope>NUCLEOTIDE SEQUENCE</scope>
    <source>
        <strain evidence="6">G02</strain>
    </source>
</reference>
<dbReference type="GO" id="GO:0015074">
    <property type="term" value="P:DNA integration"/>
    <property type="evidence" value="ECO:0007669"/>
    <property type="project" value="InterPro"/>
</dbReference>
<keyword evidence="3" id="KW-0378">Hydrolase</keyword>
<dbReference type="GO" id="GO:0006508">
    <property type="term" value="P:proteolysis"/>
    <property type="evidence" value="ECO:0007669"/>
    <property type="project" value="UniProtKB-KW"/>
</dbReference>
<dbReference type="InterPro" id="IPR012337">
    <property type="entry name" value="RNaseH-like_sf"/>
</dbReference>
<gene>
    <name evidence="6" type="ORF">Sradi_6170300</name>
</gene>
<reference evidence="6" key="1">
    <citation type="submission" date="2020-06" db="EMBL/GenBank/DDBJ databases">
        <authorList>
            <person name="Li T."/>
            <person name="Hu X."/>
            <person name="Zhang T."/>
            <person name="Song X."/>
            <person name="Zhang H."/>
            <person name="Dai N."/>
            <person name="Sheng W."/>
            <person name="Hou X."/>
            <person name="Wei L."/>
        </authorList>
    </citation>
    <scope>NUCLEOTIDE SEQUENCE</scope>
    <source>
        <strain evidence="6">G02</strain>
        <tissue evidence="6">Leaf</tissue>
    </source>
</reference>
<evidence type="ECO:0000256" key="4">
    <source>
        <dbReference type="SAM" id="MobiDB-lite"/>
    </source>
</evidence>
<dbReference type="InterPro" id="IPR013103">
    <property type="entry name" value="RVT_2"/>
</dbReference>
<dbReference type="GO" id="GO:0003676">
    <property type="term" value="F:nucleic acid binding"/>
    <property type="evidence" value="ECO:0007669"/>
    <property type="project" value="InterPro"/>
</dbReference>